<evidence type="ECO:0000313" key="4">
    <source>
        <dbReference type="Proteomes" id="UP000176376"/>
    </source>
</evidence>
<reference evidence="3 4" key="1">
    <citation type="journal article" date="2016" name="Nat. Commun.">
        <title>Thousands of microbial genomes shed light on interconnected biogeochemical processes in an aquifer system.</title>
        <authorList>
            <person name="Anantharaman K."/>
            <person name="Brown C.T."/>
            <person name="Hug L.A."/>
            <person name="Sharon I."/>
            <person name="Castelle C.J."/>
            <person name="Probst A.J."/>
            <person name="Thomas B.C."/>
            <person name="Singh A."/>
            <person name="Wilkins M.J."/>
            <person name="Karaoz U."/>
            <person name="Brodie E.L."/>
            <person name="Williams K.H."/>
            <person name="Hubbard S.S."/>
            <person name="Banfield J.F."/>
        </authorList>
    </citation>
    <scope>NUCLEOTIDE SEQUENCE [LARGE SCALE GENOMIC DNA]</scope>
</reference>
<dbReference type="InterPro" id="IPR038731">
    <property type="entry name" value="RgtA/B/C-like"/>
</dbReference>
<dbReference type="STRING" id="1802074.A3J15_00725"/>
<evidence type="ECO:0000259" key="2">
    <source>
        <dbReference type="Pfam" id="PF13231"/>
    </source>
</evidence>
<feature type="transmembrane region" description="Helical" evidence="1">
    <location>
        <begin position="309"/>
        <end position="327"/>
    </location>
</feature>
<name>A0A1F7JMR9_9BACT</name>
<feature type="transmembrane region" description="Helical" evidence="1">
    <location>
        <begin position="108"/>
        <end position="126"/>
    </location>
</feature>
<feature type="domain" description="Glycosyltransferase RgtA/B/C/D-like" evidence="2">
    <location>
        <begin position="89"/>
        <end position="236"/>
    </location>
</feature>
<organism evidence="3 4">
    <name type="scientific">Candidatus Roizmanbacteria bacterium RIFCSPLOWO2_02_FULL_38_10</name>
    <dbReference type="NCBI Taxonomy" id="1802074"/>
    <lineage>
        <taxon>Bacteria</taxon>
        <taxon>Candidatus Roizmaniibacteriota</taxon>
    </lineage>
</organism>
<proteinExistence type="predicted"/>
<feature type="transmembrane region" description="Helical" evidence="1">
    <location>
        <begin position="334"/>
        <end position="352"/>
    </location>
</feature>
<feature type="transmembrane region" description="Helical" evidence="1">
    <location>
        <begin position="160"/>
        <end position="177"/>
    </location>
</feature>
<evidence type="ECO:0000313" key="3">
    <source>
        <dbReference type="EMBL" id="OGK56908.1"/>
    </source>
</evidence>
<feature type="transmembrane region" description="Helical" evidence="1">
    <location>
        <begin position="133"/>
        <end position="154"/>
    </location>
</feature>
<evidence type="ECO:0000256" key="1">
    <source>
        <dbReference type="SAM" id="Phobius"/>
    </source>
</evidence>
<dbReference type="EMBL" id="MGAY01000019">
    <property type="protein sequence ID" value="OGK56908.1"/>
    <property type="molecule type" value="Genomic_DNA"/>
</dbReference>
<protein>
    <recommendedName>
        <fullName evidence="2">Glycosyltransferase RgtA/B/C/D-like domain-containing protein</fullName>
    </recommendedName>
</protein>
<dbReference type="AlphaFoldDB" id="A0A1F7JMR9"/>
<feature type="transmembrane region" description="Helical" evidence="1">
    <location>
        <begin position="198"/>
        <end position="218"/>
    </location>
</feature>
<comment type="caution">
    <text evidence="3">The sequence shown here is derived from an EMBL/GenBank/DDBJ whole genome shotgun (WGS) entry which is preliminary data.</text>
</comment>
<feature type="transmembrane region" description="Helical" evidence="1">
    <location>
        <begin position="230"/>
        <end position="252"/>
    </location>
</feature>
<accession>A0A1F7JMR9</accession>
<keyword evidence="1" id="KW-0472">Membrane</keyword>
<feature type="transmembrane region" description="Helical" evidence="1">
    <location>
        <begin position="358"/>
        <end position="379"/>
    </location>
</feature>
<keyword evidence="1" id="KW-0812">Transmembrane</keyword>
<dbReference type="Pfam" id="PF13231">
    <property type="entry name" value="PMT_2"/>
    <property type="match status" value="1"/>
</dbReference>
<feature type="transmembrane region" description="Helical" evidence="1">
    <location>
        <begin position="264"/>
        <end position="289"/>
    </location>
</feature>
<sequence length="384" mass="45450">MMNYFSKRRRSFVILLLFLSLLLFSYQIYPYSKIYFEKYDHVKYEQKFLKSQWRVPQSKNVISDEDLYTYAAYEYVRGANPILINPETPHLGKYLIGLSIILFNNQRVMSLFIALFSLVFIYRIILMKTKSDLSASIAVFLVILNTTFVDQLIHSPQLDIYQLMFFLMTSFFFLKFSKSKKKSDIFLAGIFYGSMLSTKFFFQTLILTTLLFTIFSLITYKSKFIWVKKFVLLNIVGFLIYTLSNLAFFLHGGTIRGFLGMQKWILVLYKSTSIDLSRIMGGYLGLIFINKYRFWSDGYPVVSYQSWSILWPIIFLCGMILAIFYLIRKGSDKTEVFFSIWILIYAIFLIFVPIFPRYLLMLFIPQIILIVFYVDKYIINKKNT</sequence>
<dbReference type="Proteomes" id="UP000176376">
    <property type="component" value="Unassembled WGS sequence"/>
</dbReference>
<gene>
    <name evidence="3" type="ORF">A3J15_00725</name>
</gene>
<keyword evidence="1" id="KW-1133">Transmembrane helix</keyword>